<dbReference type="AlphaFoldDB" id="A0A1G8I1J0"/>
<dbReference type="Gene3D" id="2.160.20.160">
    <property type="match status" value="2"/>
</dbReference>
<evidence type="ECO:0000259" key="3">
    <source>
        <dbReference type="Pfam" id="PF08398"/>
    </source>
</evidence>
<dbReference type="SUPFAM" id="SSF51120">
    <property type="entry name" value="beta-Roll"/>
    <property type="match status" value="2"/>
</dbReference>
<dbReference type="Pfam" id="PF08398">
    <property type="entry name" value="Phospholip_A2_4"/>
    <property type="match status" value="1"/>
</dbReference>
<dbReference type="PANTHER" id="PTHR39431:SF1">
    <property type="entry name" value="FRPA_C-RELATED PROTEIN"/>
    <property type="match status" value="1"/>
</dbReference>
<dbReference type="PANTHER" id="PTHR39431">
    <property type="entry name" value="FRPA/C-RELATED PROTEIN"/>
    <property type="match status" value="1"/>
</dbReference>
<dbReference type="EMBL" id="FNCY01000013">
    <property type="protein sequence ID" value="SDI12717.1"/>
    <property type="molecule type" value="Genomic_DNA"/>
</dbReference>
<dbReference type="GO" id="GO:0005509">
    <property type="term" value="F:calcium ion binding"/>
    <property type="evidence" value="ECO:0007669"/>
    <property type="project" value="InterPro"/>
</dbReference>
<name>A0A1G8I1J0_9RHOO</name>
<evidence type="ECO:0000313" key="5">
    <source>
        <dbReference type="Proteomes" id="UP000198607"/>
    </source>
</evidence>
<proteinExistence type="predicted"/>
<feature type="domain" description="Phospholipase A2-like" evidence="3">
    <location>
        <begin position="12"/>
        <end position="80"/>
    </location>
</feature>
<organism evidence="4 5">
    <name type="scientific">Propionivibrio dicarboxylicus</name>
    <dbReference type="NCBI Taxonomy" id="83767"/>
    <lineage>
        <taxon>Bacteria</taxon>
        <taxon>Pseudomonadati</taxon>
        <taxon>Pseudomonadota</taxon>
        <taxon>Betaproteobacteria</taxon>
        <taxon>Rhodocyclales</taxon>
        <taxon>Rhodocyclaceae</taxon>
        <taxon>Propionivibrio</taxon>
    </lineage>
</organism>
<dbReference type="RefSeq" id="WP_091938622.1">
    <property type="nucleotide sequence ID" value="NZ_FNCY01000013.1"/>
</dbReference>
<dbReference type="Pfam" id="PF00353">
    <property type="entry name" value="HemolysinCabind"/>
    <property type="match status" value="4"/>
</dbReference>
<dbReference type="PROSITE" id="PS00330">
    <property type="entry name" value="HEMOLYSIN_CALCIUM"/>
    <property type="match status" value="1"/>
</dbReference>
<protein>
    <submittedName>
        <fullName evidence="4">Ca2+-binding protein, RTX toxin-related</fullName>
    </submittedName>
</protein>
<dbReference type="InterPro" id="IPR001343">
    <property type="entry name" value="Hemolysn_Ca-bd"/>
</dbReference>
<evidence type="ECO:0000256" key="1">
    <source>
        <dbReference type="ARBA" id="ARBA00022837"/>
    </source>
</evidence>
<keyword evidence="1" id="KW-0106">Calcium</keyword>
<dbReference type="OrthoDB" id="8607307at2"/>
<dbReference type="STRING" id="83767.SAMN05660652_02903"/>
<accession>A0A1G8I1J0</accession>
<dbReference type="PRINTS" id="PR00313">
    <property type="entry name" value="CABNDNGRPT"/>
</dbReference>
<dbReference type="GO" id="GO:0050482">
    <property type="term" value="P:arachidonate secretion"/>
    <property type="evidence" value="ECO:0007669"/>
    <property type="project" value="InterPro"/>
</dbReference>
<evidence type="ECO:0000259" key="2">
    <source>
        <dbReference type="Pfam" id="PF06594"/>
    </source>
</evidence>
<feature type="domain" description="Haemolysin-type calcium binding-related" evidence="2">
    <location>
        <begin position="1038"/>
        <end position="1074"/>
    </location>
</feature>
<dbReference type="GO" id="GO:0005198">
    <property type="term" value="F:structural molecule activity"/>
    <property type="evidence" value="ECO:0007669"/>
    <property type="project" value="InterPro"/>
</dbReference>
<reference evidence="4 5" key="1">
    <citation type="submission" date="2016-10" db="EMBL/GenBank/DDBJ databases">
        <authorList>
            <person name="de Groot N.N."/>
        </authorList>
    </citation>
    <scope>NUCLEOTIDE SEQUENCE [LARGE SCALE GENOMIC DNA]</scope>
    <source>
        <strain evidence="4 5">DSM 5885</strain>
    </source>
</reference>
<dbReference type="InterPro" id="IPR010566">
    <property type="entry name" value="Haemolys_ca-bd"/>
</dbReference>
<evidence type="ECO:0000313" key="4">
    <source>
        <dbReference type="EMBL" id="SDI12717.1"/>
    </source>
</evidence>
<dbReference type="Gene3D" id="1.20.90.10">
    <property type="entry name" value="Phospholipase A2 domain"/>
    <property type="match status" value="1"/>
</dbReference>
<keyword evidence="5" id="KW-1185">Reference proteome</keyword>
<dbReference type="Proteomes" id="UP000198607">
    <property type="component" value="Unassembled WGS sequence"/>
</dbReference>
<dbReference type="InterPro" id="IPR036444">
    <property type="entry name" value="PLipase_A2_dom_sf"/>
</dbReference>
<dbReference type="Pfam" id="PF06594">
    <property type="entry name" value="HCBP_related"/>
    <property type="match status" value="1"/>
</dbReference>
<dbReference type="GO" id="GO:0004623">
    <property type="term" value="F:phospholipase A2 activity"/>
    <property type="evidence" value="ECO:0007669"/>
    <property type="project" value="InterPro"/>
</dbReference>
<sequence length="1116" mass="118859">MEFIPGSTLTEFGIKGTNYCGPGYSDGKFGGDVDKNGTATNAVDNVCKIHDDGYTNAEKSATPAADRLAADSKLLNDIRDLVRGGTLSQSESEIAAAMLAAFMYKRRYYDVPTSVAEDAKGLLKDILDSLGINDKNPLGVGFSPSSLLRYRDVVGETNITYGRSRTAIPIPPRRDPLVLDLDSDGIETLGIDAANPILFDHADNGVRIATGWLKSDDAFLVADRDQDGTIDSGAELFSDSTPLDAGGIAADGFAALAQEDSNHDGVVDANDADWANLRLWRDLNQDGIAQADELFTLANEHISALRLARSAQNTTQANGNRIADTGVYVRDDASIGTMGDIDLVTNPFVSRFTDPIVLTDAARDLADMQGAGMVRSLREAASLYDALVAEIQSLDGTTRMEMLDRLDTLLADWAGTSTQRTSTDAAAAKGYRLVYLPPGMSIADYWATRRLDDNTIATALVANNPSEYARLQTLKTQQETLSARIGILERFNAQAFVTVGDTGVTTGQGTVITALAAAQTGGPATDERDAFVSLNTAQTPLLDQAYTALKQSAYNALAPQTRLKPYFDGIGLTIDENGFRLDYSEMDAVLDAVYAGNKAKGITDCLDLKRYAGDIDESYLGLMEGKVTGWIERAVRSGEVGAINAALTQAYSSLGMTALTAYGGSSGNDYMTIGTTRSFVLGLEGNDTIDATVGGDTIDGGGGDDLIMYGTGGRDNTVCGGDGDDYIQPHYANNYFNYTNYISGGKGDDFLIGDQSNNVYYFNLGDGNDTVLCFGKSGEIVFGEGIAPGDVSISASTRGAIILRITDPTTPSSRDTITIDGWYYAHMQHLKVKFVDGTIWSPDYLTTCSLIGTCGNDQLFLWYGQHFVDGGDGDDQITSNSCDALIYGGNGNDTIYGGDSTVFGGAGDDTIDNTAGGVVYGDDGNDTITFSSRANSSIEGGNGNDLIQMGHRYWSTGQFSNTLNGGAGNDRIKSGASADTYLFNRGDGNDIINDYGANDCDALSYYGASDYGAPGADQIVFSPDIAPEQLWFRHVGNNLEIDVIGTADSVTVENWYAGSTYHIEQFKTADGKVLVDTQVDLLIQAMASFNPPPAGQTVLPPNYQEALIPVLAANWK</sequence>
<dbReference type="GO" id="GO:0006644">
    <property type="term" value="P:phospholipid metabolic process"/>
    <property type="evidence" value="ECO:0007669"/>
    <property type="project" value="InterPro"/>
</dbReference>
<gene>
    <name evidence="4" type="ORF">SAMN05660652_02903</name>
</gene>
<dbReference type="InterPro" id="IPR018511">
    <property type="entry name" value="Hemolysin-typ_Ca-bd_CS"/>
</dbReference>
<dbReference type="InterPro" id="IPR011049">
    <property type="entry name" value="Serralysin-like_metalloprot_C"/>
</dbReference>
<dbReference type="InterPro" id="IPR013607">
    <property type="entry name" value="Phospholipase_A2-like"/>
</dbReference>